<keyword evidence="2" id="KW-1185">Reference proteome</keyword>
<dbReference type="EMBL" id="SNWQ01000038">
    <property type="protein sequence ID" value="TDO30389.1"/>
    <property type="molecule type" value="Genomic_DNA"/>
</dbReference>
<dbReference type="Proteomes" id="UP000295388">
    <property type="component" value="Unassembled WGS sequence"/>
</dbReference>
<gene>
    <name evidence="1" type="ORF">EV643_1382</name>
</gene>
<accession>A0A4R6J4S2</accession>
<organism evidence="1 2">
    <name type="scientific">Kribbella caucasensis</name>
    <dbReference type="NCBI Taxonomy" id="2512215"/>
    <lineage>
        <taxon>Bacteria</taxon>
        <taxon>Bacillati</taxon>
        <taxon>Actinomycetota</taxon>
        <taxon>Actinomycetes</taxon>
        <taxon>Propionibacteriales</taxon>
        <taxon>Kribbellaceae</taxon>
        <taxon>Kribbella</taxon>
    </lineage>
</organism>
<reference evidence="1 2" key="1">
    <citation type="submission" date="2019-03" db="EMBL/GenBank/DDBJ databases">
        <title>Genomic Encyclopedia of Type Strains, Phase III (KMG-III): the genomes of soil and plant-associated and newly described type strains.</title>
        <authorList>
            <person name="Whitman W."/>
        </authorList>
    </citation>
    <scope>NUCLEOTIDE SEQUENCE [LARGE SCALE GENOMIC DNA]</scope>
    <source>
        <strain evidence="1 2">VKM Ac-2527</strain>
    </source>
</reference>
<evidence type="ECO:0000313" key="2">
    <source>
        <dbReference type="Proteomes" id="UP000295388"/>
    </source>
</evidence>
<dbReference type="AlphaFoldDB" id="A0A4R6J4S2"/>
<evidence type="ECO:0000313" key="1">
    <source>
        <dbReference type="EMBL" id="TDO30389.1"/>
    </source>
</evidence>
<name>A0A4R6J4S2_9ACTN</name>
<comment type="caution">
    <text evidence="1">The sequence shown here is derived from an EMBL/GenBank/DDBJ whole genome shotgun (WGS) entry which is preliminary data.</text>
</comment>
<proteinExistence type="predicted"/>
<protein>
    <submittedName>
        <fullName evidence="1">Uncharacterized protein</fullName>
    </submittedName>
</protein>
<sequence length="111" mass="12736">MVPRTRVTYVDRQGHPINRSTWLALSARREYVVIEWDCVGGGGQQVQIMTIWLGLRLPTPMPPIFETLVQRAGSSRPRRWTWANLVEAQAGHVQIVGELTTRRGEFVGRRR</sequence>